<reference evidence="2 3" key="1">
    <citation type="submission" date="2018-05" db="EMBL/GenBank/DDBJ databases">
        <title>The Hungate 1000. A catalogue of reference genomes from the rumen microbiome.</title>
        <authorList>
            <person name="Kelly W."/>
        </authorList>
    </citation>
    <scope>NUCLEOTIDE SEQUENCE [LARGE SCALE GENOMIC DNA]</scope>
    <source>
        <strain evidence="2 3">SAb67</strain>
    </source>
</reference>
<sequence>MKKAEKIVLYTAAGGIAAYIVKCIADAVMDRFRVPLPDYFGMGYMSIWGALVVICVLAQIGVLISVLLRRRRNSGKKEISMGYTVSFFCSFIPFLLLLAYSVYCMKAGFTFLWSVCYGWEAFEGAFMIMGLVFVVIPVFPFCVFWQVFYIVRRIKAWKRLKAERS</sequence>
<protein>
    <submittedName>
        <fullName evidence="2">Uncharacterized protein</fullName>
    </submittedName>
</protein>
<comment type="caution">
    <text evidence="2">The sequence shown here is derived from an EMBL/GenBank/DDBJ whole genome shotgun (WGS) entry which is preliminary data.</text>
</comment>
<feature type="transmembrane region" description="Helical" evidence="1">
    <location>
        <begin position="47"/>
        <end position="68"/>
    </location>
</feature>
<keyword evidence="1" id="KW-0812">Transmembrane</keyword>
<dbReference type="OrthoDB" id="1821874at2"/>
<evidence type="ECO:0000313" key="2">
    <source>
        <dbReference type="EMBL" id="PWJ12609.1"/>
    </source>
</evidence>
<accession>A0A315XYB4</accession>
<evidence type="ECO:0000256" key="1">
    <source>
        <dbReference type="SAM" id="Phobius"/>
    </source>
</evidence>
<dbReference type="Proteomes" id="UP000245720">
    <property type="component" value="Unassembled WGS sequence"/>
</dbReference>
<feature type="transmembrane region" description="Helical" evidence="1">
    <location>
        <begin position="7"/>
        <end position="27"/>
    </location>
</feature>
<proteinExistence type="predicted"/>
<dbReference type="AlphaFoldDB" id="A0A315XYB4"/>
<dbReference type="EMBL" id="QGDI01000006">
    <property type="protein sequence ID" value="PWJ12609.1"/>
    <property type="molecule type" value="Genomic_DNA"/>
</dbReference>
<feature type="transmembrane region" description="Helical" evidence="1">
    <location>
        <begin position="80"/>
        <end position="103"/>
    </location>
</feature>
<keyword evidence="1" id="KW-0472">Membrane</keyword>
<feature type="transmembrane region" description="Helical" evidence="1">
    <location>
        <begin position="125"/>
        <end position="151"/>
    </location>
</feature>
<evidence type="ECO:0000313" key="3">
    <source>
        <dbReference type="Proteomes" id="UP000245720"/>
    </source>
</evidence>
<name>A0A315XYB4_RUMFL</name>
<dbReference type="RefSeq" id="WP_109726469.1">
    <property type="nucleotide sequence ID" value="NZ_QGDI01000006.1"/>
</dbReference>
<organism evidence="2 3">
    <name type="scientific">Ruminococcus flavefaciens</name>
    <dbReference type="NCBI Taxonomy" id="1265"/>
    <lineage>
        <taxon>Bacteria</taxon>
        <taxon>Bacillati</taxon>
        <taxon>Bacillota</taxon>
        <taxon>Clostridia</taxon>
        <taxon>Eubacteriales</taxon>
        <taxon>Oscillospiraceae</taxon>
        <taxon>Ruminococcus</taxon>
    </lineage>
</organism>
<gene>
    <name evidence="2" type="ORF">IE37_01692</name>
</gene>
<keyword evidence="1" id="KW-1133">Transmembrane helix</keyword>